<reference evidence="4 5" key="2">
    <citation type="journal article" date="2015" name="MBio">
        <title>Genome-Resolved Metagenomic Analysis Reveals Roles for Candidate Phyla and Other Microbial Community Members in Biogeochemical Transformations in Oil Reservoirs.</title>
        <authorList>
            <person name="Hu P."/>
            <person name="Tom L."/>
            <person name="Singh A."/>
            <person name="Thomas B.C."/>
            <person name="Baker B.J."/>
            <person name="Piceno Y.M."/>
            <person name="Andersen G.L."/>
            <person name="Banfield J.F."/>
        </authorList>
    </citation>
    <scope>NUCLEOTIDE SEQUENCE [LARGE SCALE GENOMIC DNA]</scope>
    <source>
        <strain evidence="2">57_489</strain>
    </source>
</reference>
<name>A0A117MCS5_9EURY</name>
<dbReference type="SUPFAM" id="SSF74853">
    <property type="entry name" value="Lamin A/C globular tail domain"/>
    <property type="match status" value="1"/>
</dbReference>
<feature type="domain" description="LTD" evidence="1">
    <location>
        <begin position="156"/>
        <end position="256"/>
    </location>
</feature>
<dbReference type="InterPro" id="IPR016071">
    <property type="entry name" value="Staphylococal_nuclease_OB-fold"/>
</dbReference>
<reference evidence="3" key="1">
    <citation type="journal article" date="2015" name="MBio">
        <title>Genome-resolved metagenomic analysis reveals roles for candidate phyla and other microbial community members in biogeochemical transformations in oil reservoirs.</title>
        <authorList>
            <person name="Hu P."/>
            <person name="Tom L."/>
            <person name="Singh A."/>
            <person name="Thomas B.C."/>
            <person name="Baker B.J."/>
            <person name="Piceno Y.M."/>
            <person name="Andersen G.L."/>
            <person name="Banfield J.F."/>
        </authorList>
    </citation>
    <scope>NUCLEOTIDE SEQUENCE [LARGE SCALE GENOMIC DNA]</scope>
    <source>
        <strain evidence="3">56_747</strain>
    </source>
</reference>
<evidence type="ECO:0000313" key="4">
    <source>
        <dbReference type="Proteomes" id="UP000053961"/>
    </source>
</evidence>
<protein>
    <recommendedName>
        <fullName evidence="1">LTD domain-containing protein</fullName>
    </recommendedName>
</protein>
<comment type="caution">
    <text evidence="3">The sequence shown here is derived from an EMBL/GenBank/DDBJ whole genome shotgun (WGS) entry which is preliminary data.</text>
</comment>
<gene>
    <name evidence="2" type="ORF">XD72_1450</name>
    <name evidence="3" type="ORF">XE07_0728</name>
</gene>
<dbReference type="EMBL" id="LGHB01000006">
    <property type="protein sequence ID" value="KUK96956.1"/>
    <property type="molecule type" value="Genomic_DNA"/>
</dbReference>
<dbReference type="Pfam" id="PF00565">
    <property type="entry name" value="SNase"/>
    <property type="match status" value="1"/>
</dbReference>
<accession>A0A117MCS5</accession>
<dbReference type="SUPFAM" id="SSF50199">
    <property type="entry name" value="Staphylococcal nuclease"/>
    <property type="match status" value="1"/>
</dbReference>
<dbReference type="Proteomes" id="UP000053961">
    <property type="component" value="Unassembled WGS sequence"/>
</dbReference>
<sequence length="325" mass="36152">MRFELNFVILLMAVATAIATAAPDEARGTVTAVESGELLDVRIEEADSPIGSGLERVRLAGVILPPVESVEGKAAKDFAENLLMNKTVWLDIGNDSGNGRDSLGRLVCVVYLENPAGGINLTHPFNRILMEAGHADVGDFEENKFDSLNWWRVEGHPFEEKSSLVLINEVESNPPDYDEDNEWVELYNDGLYDAKVGNWTLTTAGGSVVTIPQETIILAGSFFVVKAEGYWLRNSDETVILRDEDGREVDRTPALDDGDNDDYCWSRYPDGEDEWIYTLASPELPVSPIEQSLGTISDIKKQNKNWLRWSDDCDPYGRWEGSGFL</sequence>
<dbReference type="Gene3D" id="2.60.40.1260">
    <property type="entry name" value="Lamin Tail domain"/>
    <property type="match status" value="1"/>
</dbReference>
<evidence type="ECO:0000313" key="3">
    <source>
        <dbReference type="EMBL" id="KUK96956.1"/>
    </source>
</evidence>
<evidence type="ECO:0000313" key="2">
    <source>
        <dbReference type="EMBL" id="KUK44194.1"/>
    </source>
</evidence>
<dbReference type="EMBL" id="LGFT01000032">
    <property type="protein sequence ID" value="KUK44194.1"/>
    <property type="molecule type" value="Genomic_DNA"/>
</dbReference>
<dbReference type="InterPro" id="IPR001322">
    <property type="entry name" value="Lamin_tail_dom"/>
</dbReference>
<dbReference type="Gene3D" id="2.40.50.90">
    <property type="match status" value="1"/>
</dbReference>
<evidence type="ECO:0000259" key="1">
    <source>
        <dbReference type="PROSITE" id="PS51841"/>
    </source>
</evidence>
<dbReference type="Pfam" id="PF00932">
    <property type="entry name" value="LTD"/>
    <property type="match status" value="1"/>
</dbReference>
<organism evidence="3 4">
    <name type="scientific">Methanothrix harundinacea</name>
    <dbReference type="NCBI Taxonomy" id="301375"/>
    <lineage>
        <taxon>Archaea</taxon>
        <taxon>Methanobacteriati</taxon>
        <taxon>Methanobacteriota</taxon>
        <taxon>Stenosarchaea group</taxon>
        <taxon>Methanomicrobia</taxon>
        <taxon>Methanotrichales</taxon>
        <taxon>Methanotrichaceae</taxon>
        <taxon>Methanothrix</taxon>
    </lineage>
</organism>
<dbReference type="AlphaFoldDB" id="A0A117MCS5"/>
<dbReference type="InterPro" id="IPR036415">
    <property type="entry name" value="Lamin_tail_dom_sf"/>
</dbReference>
<dbReference type="Proteomes" id="UP000057043">
    <property type="component" value="Unassembled WGS sequence"/>
</dbReference>
<dbReference type="PATRIC" id="fig|301375.6.peg.1642"/>
<proteinExistence type="predicted"/>
<dbReference type="PROSITE" id="PS51841">
    <property type="entry name" value="LTD"/>
    <property type="match status" value="1"/>
</dbReference>
<dbReference type="InterPro" id="IPR035437">
    <property type="entry name" value="SNase_OB-fold_sf"/>
</dbReference>
<evidence type="ECO:0000313" key="5">
    <source>
        <dbReference type="Proteomes" id="UP000057043"/>
    </source>
</evidence>